<proteinExistence type="predicted"/>
<organism evidence="1">
    <name type="scientific">marine sediment metagenome</name>
    <dbReference type="NCBI Taxonomy" id="412755"/>
    <lineage>
        <taxon>unclassified sequences</taxon>
        <taxon>metagenomes</taxon>
        <taxon>ecological metagenomes</taxon>
    </lineage>
</organism>
<dbReference type="AlphaFoldDB" id="A0A0F9GT12"/>
<dbReference type="EMBL" id="LAZR01017062">
    <property type="protein sequence ID" value="KKM01934.1"/>
    <property type="molecule type" value="Genomic_DNA"/>
</dbReference>
<reference evidence="1" key="1">
    <citation type="journal article" date="2015" name="Nature">
        <title>Complex archaea that bridge the gap between prokaryotes and eukaryotes.</title>
        <authorList>
            <person name="Spang A."/>
            <person name="Saw J.H."/>
            <person name="Jorgensen S.L."/>
            <person name="Zaremba-Niedzwiedzka K."/>
            <person name="Martijn J."/>
            <person name="Lind A.E."/>
            <person name="van Eijk R."/>
            <person name="Schleper C."/>
            <person name="Guy L."/>
            <person name="Ettema T.J."/>
        </authorList>
    </citation>
    <scope>NUCLEOTIDE SEQUENCE</scope>
</reference>
<name>A0A0F9GT12_9ZZZZ</name>
<gene>
    <name evidence="1" type="ORF">LCGC14_1789440</name>
</gene>
<feature type="non-terminal residue" evidence="1">
    <location>
        <position position="121"/>
    </location>
</feature>
<comment type="caution">
    <text evidence="1">The sequence shown here is derived from an EMBL/GenBank/DDBJ whole genome shotgun (WGS) entry which is preliminary data.</text>
</comment>
<protein>
    <submittedName>
        <fullName evidence="1">Uncharacterized protein</fullName>
    </submittedName>
</protein>
<evidence type="ECO:0000313" key="1">
    <source>
        <dbReference type="EMBL" id="KKM01934.1"/>
    </source>
</evidence>
<accession>A0A0F9GT12</accession>
<sequence>MGGLVGSLAFPSENVIVSEKLVELECAEIVFPEIENADNLLLNDFLESQFSEEYAEIKDEAEYYALEELEDHDYRVVVNYLKSLIVGLDENSIDVDIEETYLKVVLLGLNEDEDKSARVTF</sequence>